<reference evidence="1 2" key="1">
    <citation type="journal article" date="2009" name="J. Bacteriol.">
        <title>Complete and draft genome sequences of six members of the Aquificales.</title>
        <authorList>
            <person name="Reysenbach A.L."/>
            <person name="Hamamura N."/>
            <person name="Podar M."/>
            <person name="Griffiths E."/>
            <person name="Ferreira S."/>
            <person name="Hochstein R."/>
            <person name="Heidelberg J."/>
            <person name="Johnson J."/>
            <person name="Mead D."/>
            <person name="Pohorille A."/>
            <person name="Sarmiento M."/>
            <person name="Schweighofer K."/>
            <person name="Seshadri R."/>
            <person name="Voytek M.A."/>
        </authorList>
    </citation>
    <scope>NUCLEOTIDE SEQUENCE [LARGE SCALE GENOMIC DNA]</scope>
    <source>
        <strain evidence="2">Az-Fu1 / DSM 15241 / OCM 825</strain>
    </source>
</reference>
<name>C1DU84_SULAA</name>
<dbReference type="HOGENOM" id="CLU_3066932_0_0_0"/>
<organism evidence="1 2">
    <name type="scientific">Sulfurihydrogenibium azorense (strain DSM 15241 / OCM 825 / Az-Fu1)</name>
    <dbReference type="NCBI Taxonomy" id="204536"/>
    <lineage>
        <taxon>Bacteria</taxon>
        <taxon>Pseudomonadati</taxon>
        <taxon>Aquificota</taxon>
        <taxon>Aquificia</taxon>
        <taxon>Aquificales</taxon>
        <taxon>Hydrogenothermaceae</taxon>
        <taxon>Sulfurihydrogenibium</taxon>
    </lineage>
</organism>
<evidence type="ECO:0000313" key="1">
    <source>
        <dbReference type="EMBL" id="ACN99135.1"/>
    </source>
</evidence>
<dbReference type="Proteomes" id="UP000001369">
    <property type="component" value="Chromosome"/>
</dbReference>
<gene>
    <name evidence="1" type="ordered locus">SULAZ_0686</name>
</gene>
<dbReference type="STRING" id="204536.SULAZ_0686"/>
<accession>C1DU84</accession>
<dbReference type="AlphaFoldDB" id="C1DU84"/>
<dbReference type="EMBL" id="CP001229">
    <property type="protein sequence ID" value="ACN99135.1"/>
    <property type="molecule type" value="Genomic_DNA"/>
</dbReference>
<keyword evidence="2" id="KW-1185">Reference proteome</keyword>
<protein>
    <submittedName>
        <fullName evidence="1">Uncharacterized protein</fullName>
    </submittedName>
</protein>
<evidence type="ECO:0000313" key="2">
    <source>
        <dbReference type="Proteomes" id="UP000001369"/>
    </source>
</evidence>
<dbReference type="KEGG" id="saf:SULAZ_0686"/>
<proteinExistence type="predicted"/>
<dbReference type="RefSeq" id="WP_012674454.1">
    <property type="nucleotide sequence ID" value="NC_012438.1"/>
</dbReference>
<sequence>MEEKECLKCGSKIDLKEDPNIPDIYFCAVCWEEREKTEINEKWGYDESLPDDG</sequence>